<dbReference type="InterPro" id="IPR027478">
    <property type="entry name" value="LdcA_N"/>
</dbReference>
<evidence type="ECO:0000259" key="8">
    <source>
        <dbReference type="Pfam" id="PF17676"/>
    </source>
</evidence>
<sequence>MNTMNNNALDSDHICAKDLNQIALISCSTQYDEQSVNNVVDTFIAQGYMVTTKYLNQVISDIGYVNTDQERANNLIAALLDPTIDVLWFFRGGGGALNLLPFLHAYKTQLLEIKPKMIVGFSDVTAIHSFINNELGWQSVHAVNASTNQATNGGNEQPIPDLKTLINDGVSYNNVLPLNDLAKSASVSGQLIGGNHTLVSATFGTNYQPDFSNKVLLLEDIGVTYRQLDRYLQQLLFLKDFDVNAIVFGQYYNMDPNDQDRLMYKHVLEQFAKKLGKPVYYFPFIGHGKYNQPVIFGRQVSLQRHEINEHGMPSDYCNLTQN</sequence>
<evidence type="ECO:0000256" key="4">
    <source>
        <dbReference type="ARBA" id="ARBA00022801"/>
    </source>
</evidence>
<feature type="active site" description="Charge relay system" evidence="6">
    <location>
        <position position="219"/>
    </location>
</feature>
<evidence type="ECO:0000256" key="3">
    <source>
        <dbReference type="ARBA" id="ARBA00022670"/>
    </source>
</evidence>
<keyword evidence="4" id="KW-0378">Hydrolase</keyword>
<dbReference type="InterPro" id="IPR040921">
    <property type="entry name" value="Peptidase_S66C"/>
</dbReference>
<evidence type="ECO:0000256" key="1">
    <source>
        <dbReference type="ARBA" id="ARBA00010233"/>
    </source>
</evidence>
<proteinExistence type="inferred from homology"/>
<keyword evidence="5" id="KW-0720">Serine protease</keyword>
<evidence type="ECO:0000256" key="6">
    <source>
        <dbReference type="PIRSR" id="PIRSR028757-1"/>
    </source>
</evidence>
<dbReference type="Gene3D" id="3.50.30.60">
    <property type="entry name" value="LD-carboxypeptidase A C-terminal domain-like"/>
    <property type="match status" value="1"/>
</dbReference>
<comment type="similarity">
    <text evidence="1">Belongs to the peptidase S66 family.</text>
</comment>
<evidence type="ECO:0000256" key="5">
    <source>
        <dbReference type="ARBA" id="ARBA00022825"/>
    </source>
</evidence>
<keyword evidence="3" id="KW-0645">Protease</keyword>
<name>A0A2S7VY74_PHOAN</name>
<feature type="active site" description="Charge relay system" evidence="6">
    <location>
        <position position="287"/>
    </location>
</feature>
<feature type="domain" description="LD-carboxypeptidase C-terminal" evidence="8">
    <location>
        <begin position="188"/>
        <end position="302"/>
    </location>
</feature>
<dbReference type="InterPro" id="IPR003507">
    <property type="entry name" value="S66_fam"/>
</dbReference>
<organism evidence="9 10">
    <name type="scientific">Photobacterium angustum</name>
    <dbReference type="NCBI Taxonomy" id="661"/>
    <lineage>
        <taxon>Bacteria</taxon>
        <taxon>Pseudomonadati</taxon>
        <taxon>Pseudomonadota</taxon>
        <taxon>Gammaproteobacteria</taxon>
        <taxon>Vibrionales</taxon>
        <taxon>Vibrionaceae</taxon>
        <taxon>Photobacterium</taxon>
    </lineage>
</organism>
<comment type="caution">
    <text evidence="9">The sequence shown here is derived from an EMBL/GenBank/DDBJ whole genome shotgun (WGS) entry which is preliminary data.</text>
</comment>
<protein>
    <submittedName>
        <fullName evidence="9">LD-carboxypeptidase</fullName>
    </submittedName>
</protein>
<dbReference type="Pfam" id="PF17676">
    <property type="entry name" value="Peptidase_S66C"/>
    <property type="match status" value="1"/>
</dbReference>
<dbReference type="InterPro" id="IPR029062">
    <property type="entry name" value="Class_I_gatase-like"/>
</dbReference>
<accession>A0A2S7VY74</accession>
<dbReference type="AlphaFoldDB" id="A0A2S7VY74"/>
<keyword evidence="2 9" id="KW-0121">Carboxypeptidase</keyword>
<dbReference type="PANTHER" id="PTHR30237">
    <property type="entry name" value="MURAMOYLTETRAPEPTIDE CARBOXYPEPTIDASE"/>
    <property type="match status" value="1"/>
</dbReference>
<dbReference type="GO" id="GO:0008236">
    <property type="term" value="F:serine-type peptidase activity"/>
    <property type="evidence" value="ECO:0007669"/>
    <property type="project" value="UniProtKB-KW"/>
</dbReference>
<dbReference type="Pfam" id="PF02016">
    <property type="entry name" value="Peptidase_S66"/>
    <property type="match status" value="1"/>
</dbReference>
<dbReference type="CDD" id="cd07025">
    <property type="entry name" value="Peptidase_S66"/>
    <property type="match status" value="1"/>
</dbReference>
<dbReference type="Gene3D" id="3.40.50.10740">
    <property type="entry name" value="Class I glutamine amidotransferase-like"/>
    <property type="match status" value="1"/>
</dbReference>
<dbReference type="GO" id="GO:0004180">
    <property type="term" value="F:carboxypeptidase activity"/>
    <property type="evidence" value="ECO:0007669"/>
    <property type="project" value="UniProtKB-KW"/>
</dbReference>
<evidence type="ECO:0000256" key="2">
    <source>
        <dbReference type="ARBA" id="ARBA00022645"/>
    </source>
</evidence>
<dbReference type="RefSeq" id="WP_105060344.1">
    <property type="nucleotide sequence ID" value="NZ_MSCJ01000001.1"/>
</dbReference>
<evidence type="ECO:0000259" key="7">
    <source>
        <dbReference type="Pfam" id="PF02016"/>
    </source>
</evidence>
<dbReference type="SUPFAM" id="SSF52317">
    <property type="entry name" value="Class I glutamine amidotransferase-like"/>
    <property type="match status" value="1"/>
</dbReference>
<evidence type="ECO:0000313" key="9">
    <source>
        <dbReference type="EMBL" id="PQJ67059.1"/>
    </source>
</evidence>
<gene>
    <name evidence="9" type="ORF">BTO08_06410</name>
</gene>
<feature type="active site" description="Nucleophile" evidence="6">
    <location>
        <position position="122"/>
    </location>
</feature>
<reference evidence="9 10" key="1">
    <citation type="submission" date="2016-12" db="EMBL/GenBank/DDBJ databases">
        <title>Diversity of luminous bacteria.</title>
        <authorList>
            <person name="Yoshizawa S."/>
            <person name="Kogure K."/>
        </authorList>
    </citation>
    <scope>NUCLEOTIDE SEQUENCE [LARGE SCALE GENOMIC DNA]</scope>
    <source>
        <strain evidence="9 10">LC1-200</strain>
    </source>
</reference>
<dbReference type="PIRSF" id="PIRSF028757">
    <property type="entry name" value="LD-carboxypeptidase"/>
    <property type="match status" value="1"/>
</dbReference>
<dbReference type="Proteomes" id="UP000238730">
    <property type="component" value="Unassembled WGS sequence"/>
</dbReference>
<dbReference type="EMBL" id="MSCJ01000001">
    <property type="protein sequence ID" value="PQJ67059.1"/>
    <property type="molecule type" value="Genomic_DNA"/>
</dbReference>
<dbReference type="SUPFAM" id="SSF141986">
    <property type="entry name" value="LD-carboxypeptidase A C-terminal domain-like"/>
    <property type="match status" value="1"/>
</dbReference>
<dbReference type="InterPro" id="IPR027461">
    <property type="entry name" value="Carboxypeptidase_A_C_sf"/>
</dbReference>
<dbReference type="GO" id="GO:0006508">
    <property type="term" value="P:proteolysis"/>
    <property type="evidence" value="ECO:0007669"/>
    <property type="project" value="UniProtKB-KW"/>
</dbReference>
<dbReference type="InterPro" id="IPR040449">
    <property type="entry name" value="Peptidase_S66_N"/>
</dbReference>
<feature type="domain" description="LD-carboxypeptidase N-terminal" evidence="7">
    <location>
        <begin position="22"/>
        <end position="142"/>
    </location>
</feature>
<evidence type="ECO:0000313" key="10">
    <source>
        <dbReference type="Proteomes" id="UP000238730"/>
    </source>
</evidence>
<dbReference type="PANTHER" id="PTHR30237:SF2">
    <property type="entry name" value="MUREIN TETRAPEPTIDE CARBOXYPEPTIDASE"/>
    <property type="match status" value="1"/>
</dbReference>
<dbReference type="OrthoDB" id="9807329at2"/>